<dbReference type="GO" id="GO:0005829">
    <property type="term" value="C:cytosol"/>
    <property type="evidence" value="ECO:0007669"/>
    <property type="project" value="TreeGrafter"/>
</dbReference>
<dbReference type="GO" id="GO:0002926">
    <property type="term" value="P:tRNA wobble base 5-methoxycarbonylmethyl-2-thiouridinylation"/>
    <property type="evidence" value="ECO:0007669"/>
    <property type="project" value="TreeGrafter"/>
</dbReference>
<reference evidence="3" key="1">
    <citation type="submission" date="2015-11" db="EMBL/GenBank/DDBJ databases">
        <title>De novo transcriptome assembly of four potential Pierce s Disease insect vectors from Arizona vineyards.</title>
        <authorList>
            <person name="Tassone E.E."/>
        </authorList>
    </citation>
    <scope>NUCLEOTIDE SEQUENCE</scope>
</reference>
<name>A0A1B6K3H6_9HEMI</name>
<dbReference type="PANTHER" id="PTHR12747">
    <property type="entry name" value="ELONGATOR COMPLEX PROTEIN 1"/>
    <property type="match status" value="1"/>
</dbReference>
<dbReference type="InterPro" id="IPR006849">
    <property type="entry name" value="Elp1"/>
</dbReference>
<evidence type="ECO:0000259" key="2">
    <source>
        <dbReference type="Pfam" id="PF23936"/>
    </source>
</evidence>
<protein>
    <recommendedName>
        <fullName evidence="2">ELP1 three-helical bundle domain-containing protein</fullName>
    </recommendedName>
</protein>
<feature type="compositionally biased region" description="Low complexity" evidence="1">
    <location>
        <begin position="29"/>
        <end position="45"/>
    </location>
</feature>
<dbReference type="GO" id="GO:0033588">
    <property type="term" value="C:elongator holoenzyme complex"/>
    <property type="evidence" value="ECO:0007669"/>
    <property type="project" value="InterPro"/>
</dbReference>
<accession>A0A1B6K3H6</accession>
<organism evidence="3">
    <name type="scientific">Homalodisca liturata</name>
    <dbReference type="NCBI Taxonomy" id="320908"/>
    <lineage>
        <taxon>Eukaryota</taxon>
        <taxon>Metazoa</taxon>
        <taxon>Ecdysozoa</taxon>
        <taxon>Arthropoda</taxon>
        <taxon>Hexapoda</taxon>
        <taxon>Insecta</taxon>
        <taxon>Pterygota</taxon>
        <taxon>Neoptera</taxon>
        <taxon>Paraneoptera</taxon>
        <taxon>Hemiptera</taxon>
        <taxon>Auchenorrhyncha</taxon>
        <taxon>Membracoidea</taxon>
        <taxon>Cicadellidae</taxon>
        <taxon>Cicadellinae</taxon>
        <taxon>Proconiini</taxon>
        <taxon>Homalodisca</taxon>
    </lineage>
</organism>
<dbReference type="EMBL" id="GECU01001711">
    <property type="protein sequence ID" value="JAT05996.1"/>
    <property type="molecule type" value="Transcribed_RNA"/>
</dbReference>
<evidence type="ECO:0000256" key="1">
    <source>
        <dbReference type="SAM" id="MobiDB-lite"/>
    </source>
</evidence>
<dbReference type="InterPro" id="IPR056169">
    <property type="entry name" value="HB_ELP1"/>
</dbReference>
<sequence>MWVFHCVETCFIQVSLDGKYALSDIQSDTSSLSSFSTSSGGTRSTKNTRKAQRKLWSLKEGNPREEQALLYTITELIQNTERLTSDVRTTCLALAELGLDTEAGTLQSAMTAALEKIQQIRHSVWPGSTAKKTGSDADAIDPTLTDMQLKFPPTSCISATWRLDIYS</sequence>
<dbReference type="Pfam" id="PF23936">
    <property type="entry name" value="HB_ELP1"/>
    <property type="match status" value="1"/>
</dbReference>
<gene>
    <name evidence="3" type="ORF">g.38571</name>
</gene>
<evidence type="ECO:0000313" key="3">
    <source>
        <dbReference type="EMBL" id="JAT05996.1"/>
    </source>
</evidence>
<dbReference type="AlphaFoldDB" id="A0A1B6K3H6"/>
<dbReference type="PANTHER" id="PTHR12747:SF0">
    <property type="entry name" value="ELONGATOR COMPLEX PROTEIN 1"/>
    <property type="match status" value="1"/>
</dbReference>
<proteinExistence type="predicted"/>
<feature type="domain" description="ELP1 three-helical bundle" evidence="2">
    <location>
        <begin position="26"/>
        <end position="119"/>
    </location>
</feature>
<feature type="region of interest" description="Disordered" evidence="1">
    <location>
        <begin position="29"/>
        <end position="54"/>
    </location>
</feature>
<dbReference type="GO" id="GO:0000049">
    <property type="term" value="F:tRNA binding"/>
    <property type="evidence" value="ECO:0007669"/>
    <property type="project" value="TreeGrafter"/>
</dbReference>